<dbReference type="EMBL" id="BSFJ01000005">
    <property type="protein sequence ID" value="GLK71507.1"/>
    <property type="molecule type" value="Genomic_DNA"/>
</dbReference>
<feature type="transmembrane region" description="Helical" evidence="1">
    <location>
        <begin position="80"/>
        <end position="97"/>
    </location>
</feature>
<keyword evidence="1" id="KW-0472">Membrane</keyword>
<feature type="transmembrane region" description="Helical" evidence="1">
    <location>
        <begin position="39"/>
        <end position="59"/>
    </location>
</feature>
<sequence length="157" mass="16532">MKFGDGLIGLFIVALGVAVFGQAQGFPKVADQFYGPGLFPQIIAAGLVLCGAILFARTLRTAPAASFRVDAVSWRGNRRGAMSGAMVLAALLAFVFLGDTVGFPIIGFVTLVAFYLWLGRRLPVALLVAAGVTLALDLLFRLVLHVPVPSGPLAAFW</sequence>
<gene>
    <name evidence="3" type="ORF">GCM10017643_16220</name>
</gene>
<dbReference type="Proteomes" id="UP001143370">
    <property type="component" value="Unassembled WGS sequence"/>
</dbReference>
<keyword evidence="1" id="KW-1133">Transmembrane helix</keyword>
<evidence type="ECO:0000313" key="3">
    <source>
        <dbReference type="EMBL" id="GLK71507.1"/>
    </source>
</evidence>
<protein>
    <recommendedName>
        <fullName evidence="2">DUF1468 domain-containing protein</fullName>
    </recommendedName>
</protein>
<comment type="caution">
    <text evidence="3">The sequence shown here is derived from an EMBL/GenBank/DDBJ whole genome shotgun (WGS) entry which is preliminary data.</text>
</comment>
<dbReference type="AlphaFoldDB" id="A0A9W6J673"/>
<name>A0A9W6J673_9HYPH</name>
<evidence type="ECO:0000259" key="2">
    <source>
        <dbReference type="Pfam" id="PF07331"/>
    </source>
</evidence>
<evidence type="ECO:0000313" key="4">
    <source>
        <dbReference type="Proteomes" id="UP001143370"/>
    </source>
</evidence>
<dbReference type="RefSeq" id="WP_213372761.1">
    <property type="nucleotide sequence ID" value="NZ_BSFJ01000005.1"/>
</dbReference>
<reference evidence="3" key="1">
    <citation type="journal article" date="2014" name="Int. J. Syst. Evol. Microbiol.">
        <title>Complete genome sequence of Corynebacterium casei LMG S-19264T (=DSM 44701T), isolated from a smear-ripened cheese.</title>
        <authorList>
            <consortium name="US DOE Joint Genome Institute (JGI-PGF)"/>
            <person name="Walter F."/>
            <person name="Albersmeier A."/>
            <person name="Kalinowski J."/>
            <person name="Ruckert C."/>
        </authorList>
    </citation>
    <scope>NUCLEOTIDE SEQUENCE</scope>
    <source>
        <strain evidence="3">VKM B-2484</strain>
    </source>
</reference>
<reference evidence="3" key="2">
    <citation type="submission" date="2023-01" db="EMBL/GenBank/DDBJ databases">
        <authorList>
            <person name="Sun Q."/>
            <person name="Evtushenko L."/>
        </authorList>
    </citation>
    <scope>NUCLEOTIDE SEQUENCE</scope>
    <source>
        <strain evidence="3">VKM B-2484</strain>
    </source>
</reference>
<dbReference type="InterPro" id="IPR009936">
    <property type="entry name" value="DUF1468"/>
</dbReference>
<organism evidence="3 4">
    <name type="scientific">Ancylobacter dichloromethanicus</name>
    <dbReference type="NCBI Taxonomy" id="518825"/>
    <lineage>
        <taxon>Bacteria</taxon>
        <taxon>Pseudomonadati</taxon>
        <taxon>Pseudomonadota</taxon>
        <taxon>Alphaproteobacteria</taxon>
        <taxon>Hyphomicrobiales</taxon>
        <taxon>Xanthobacteraceae</taxon>
        <taxon>Ancylobacter</taxon>
    </lineage>
</organism>
<feature type="transmembrane region" description="Helical" evidence="1">
    <location>
        <begin position="125"/>
        <end position="144"/>
    </location>
</feature>
<keyword evidence="4" id="KW-1185">Reference proteome</keyword>
<proteinExistence type="predicted"/>
<accession>A0A9W6J673</accession>
<feature type="transmembrane region" description="Helical" evidence="1">
    <location>
        <begin position="103"/>
        <end position="118"/>
    </location>
</feature>
<keyword evidence="1" id="KW-0812">Transmembrane</keyword>
<feature type="domain" description="DUF1468" evidence="2">
    <location>
        <begin position="7"/>
        <end position="149"/>
    </location>
</feature>
<dbReference type="Pfam" id="PF07331">
    <property type="entry name" value="TctB"/>
    <property type="match status" value="1"/>
</dbReference>
<evidence type="ECO:0000256" key="1">
    <source>
        <dbReference type="SAM" id="Phobius"/>
    </source>
</evidence>